<dbReference type="FunFam" id="3.80.10.10:FF:000919">
    <property type="entry name" value="Leucine-rich repeat receptor-like protein kinase PEPR1"/>
    <property type="match status" value="2"/>
</dbReference>
<dbReference type="InterPro" id="IPR008271">
    <property type="entry name" value="Ser/Thr_kinase_AS"/>
</dbReference>
<evidence type="ECO:0000256" key="11">
    <source>
        <dbReference type="ARBA" id="ARBA00022692"/>
    </source>
</evidence>
<dbReference type="PROSITE" id="PS00107">
    <property type="entry name" value="PROTEIN_KINASE_ATP"/>
    <property type="match status" value="2"/>
</dbReference>
<evidence type="ECO:0000256" key="1">
    <source>
        <dbReference type="ARBA" id="ARBA00004162"/>
    </source>
</evidence>
<dbReference type="Pfam" id="PF08263">
    <property type="entry name" value="LRRNT_2"/>
    <property type="match status" value="2"/>
</dbReference>
<dbReference type="SMART" id="SM00365">
    <property type="entry name" value="LRR_SD22"/>
    <property type="match status" value="6"/>
</dbReference>
<feature type="binding site" evidence="23">
    <location>
        <position position="1828"/>
    </location>
    <ligand>
        <name>ATP</name>
        <dbReference type="ChEBI" id="CHEBI:30616"/>
    </ligand>
</feature>
<dbReference type="FunFam" id="3.80.10.10:FF:000129">
    <property type="entry name" value="Leucine-rich repeat receptor-like kinase"/>
    <property type="match status" value="1"/>
</dbReference>
<dbReference type="EC" id="2.7.11.1" evidence="5"/>
<dbReference type="Pfam" id="PF00069">
    <property type="entry name" value="Pkinase"/>
    <property type="match status" value="2"/>
</dbReference>
<comment type="similarity">
    <text evidence="4">Belongs to the RLP family.</text>
</comment>
<dbReference type="FunFam" id="3.80.10.10:FF:000275">
    <property type="entry name" value="Leucine-rich repeat receptor-like protein kinase"/>
    <property type="match status" value="1"/>
</dbReference>
<keyword evidence="9" id="KW-0433">Leucine-rich repeat</keyword>
<feature type="chain" id="PRO_5038461528" description="non-specific serine/threonine protein kinase" evidence="26">
    <location>
        <begin position="29"/>
        <end position="2255"/>
    </location>
</feature>
<evidence type="ECO:0000256" key="6">
    <source>
        <dbReference type="ARBA" id="ARBA00022475"/>
    </source>
</evidence>
<evidence type="ECO:0000256" key="4">
    <source>
        <dbReference type="ARBA" id="ARBA00009592"/>
    </source>
</evidence>
<keyword evidence="18 25" id="KW-0472">Membrane</keyword>
<sequence>MPFVTMRMSSVTLFFILCFSTSLYDASALASDGVTLLSLLTHWTFVPPIINSTWKGSDSVPCSWIGVQCNHAYNVISLNLSDLGIQGQLGPEIGQLYRLQTLVLSNNGFLGEVPSNLSNCTLLQVLDLSNNSFSGLIPNIFKKLQSLRSMNLSSNLLGGTIPDSLFQIRQLEEMNLHNNHLSGPIPSSIGNLTELLRLHLHGNQLSGRIPSSIGNCSKLEELFLNENRLSGELSLEMAKLKNLKTMSLFDNQFSGVIPQDLGINSSIVKMDFTNNKFTGNLPPSLCFRKKLQVLNMGSNRLQGNIPSDVGRCTSLSMLILSENNFIGSLPVFESNMNLKYLHISKNNISGPIPPSLENCTNLAAINMSLNKFTGLIPSALGKLVNLTILDLSHNNLEGPLPPQLSNCTKMDHFDVGFNSLNGSFPSSLRNWTGITTLILRENHFTGGIPSFFSELSKLRELQLGGNLIGGTIPPSLGKLQNLFYGLNLSCNGLTGVIPLELGHVQELQSLDLSLNNLTGNIDVLDKLLSLIEINISNNFLHGPIPKSLFKFLNSSSSSFLGNPHLCVSCSPSSGVNCTNTSNLKPCPYQSTDHKGISALVILMIELASSLFVSAMLVALLLMYLRKKEMKNDVYGEKWLSVIKFFTENQSASLHDIVMEATDNLNDQYIIGRGAHGIVYRAQLGDTTFAVKKIAFERNKRKYLHIMRKEIEVLGGIKHRNLVSCADYWIGENYGLVLYKYMKNGSLHDILHGKHPPLPLCWNIRLNIAVGIAHGLKYLHHDHTTPIVHRDIKPQNILLNDDMEPLISDFGTALYRNLAIHSYSQSQSCKKLSTYVVGTAGYIAPENAYVIVQSRKSDVYSYGVVLLELLTRKRVVVEEERKVTGLVSWVRSIWLETGKIEEIVDPDLANAFPSSGRLACQVTKVLLLALRCTERKPRKRPTMKDIVGFYQQEIFKLSCDDVDMVNEDVVDVAPQPYSVPFFSTNPFSDTQCDSYMHGETSEAAMLRHNKFALYVDNEPQDSNGFSWWQDFSQSQNSLVDWNVMATTKTAVDGFTVKLIGNGKIYTEQVVVTALFVHKVTYTWPYLFFLPTVNGPVVTQPFNWFFLSCLTQYMYQQKSLKSQLKSCFIAPINESSSCVIVCNNGVNACYLVSMSVITLLLLILCFFAFLLPSAPVLVSDGITLLSLLSHWTFVPPIINSTWNPSDSIPCSWVGVQCNHEHNVLSLNLTNHGILGQLGPEIRQLQHLQALVLANNDFSGKVPSELSNCSLLQLLDLSNNSFSGQIPYSFKKLQNLQYMSLSFNLLSGEIPDSLFQIPQLQEVNLHSNHLSGPIPTSIGNLTELLRLDLHGNKLTGIIPSSIGNCMKLEDLVLNENKLEGELPLVMVNLKHLKNISLFDNQLSGFIPQSLGINSSLVKLDLTMNDFTGNIPPNLCLGKQLRVLNMGSNKLQGSIPSEVGRCETLSMLILSDNHLTGSLPEFASNLNLKIMDMSRNRIGGTIPSSLEKCTNLIEINLSMNKFTGLIPSQLGKLLNLEVLNLAHNSLEGALPNQLSNCTKMDSFDVGFNSLNGSFPSSLRSWTGLTTLILRENRFTGGIPTFLSEFNKLHDLQLGGNLFGGKIPPSLGKLKNLIFGLNLSANGLTGEIPFEIGKLKVLSSLDLSSNNLTGSMDVLGELSLNNLNVSYNFLHGPVPETLMNFLNSSPSSFLGNPYLCVSFSASHSSNRTKASYLKPCVYKSTYHLGISISAMVMIELGSTILVSGILIALVVRRLNASDSMLSHEEDIHLGLPFYGGMVKDDMIKVDDGCIVGRGAHAIVYKVLHNGRAFAVKKIVFRGQDKKRLEIMKREVETLYMIKHINLVSILGYSVAKDYGLIFTHYMEKGSLHDILHRNIPSPAWNVRLKIAHGIAQGLKYLHYDCDPPIVHRDIKPQNILLDAEMEPRISDFGTANIRNLAEDSYTHSDFPWQKLSARIAGTAGYMAPECAYATEPSRTFDVYSYGVVLLELITRKRVLVDGNEHIVSWVRSVWDDETNKIDKIVDSYLAASFPNSAVLEKQVTALLSLALRCTERDQRDRPTMIEVVNFYRKSIFKLRCDHMANDNNDGAEVAVGVAPQSPFNNEPDISTNPVSNTQGQGDSYVHEESNEPQDVYALDDLRLVSTPKIGVDGLIIKVIGNGQLHVEQVAVKTALVVPKVTYTWPCLKFLPTVTGPVVTIPFNWFFLSSWAQYMYQKSSLKLHLNFFFIAPIKNSSTCCVNSEE</sequence>
<evidence type="ECO:0000256" key="25">
    <source>
        <dbReference type="SAM" id="Phobius"/>
    </source>
</evidence>
<dbReference type="RefSeq" id="XP_052107422.1">
    <property type="nucleotide sequence ID" value="XM_052251462.1"/>
</dbReference>
<reference evidence="29" key="2">
    <citation type="submission" date="2025-08" db="UniProtKB">
        <authorList>
            <consortium name="RefSeq"/>
        </authorList>
    </citation>
    <scope>IDENTIFICATION</scope>
    <source>
        <tissue evidence="29">Whole plant</tissue>
    </source>
</reference>
<dbReference type="GO" id="GO:0004674">
    <property type="term" value="F:protein serine/threonine kinase activity"/>
    <property type="evidence" value="ECO:0007669"/>
    <property type="project" value="UniProtKB-KW"/>
</dbReference>
<feature type="transmembrane region" description="Helical" evidence="25">
    <location>
        <begin position="596"/>
        <end position="624"/>
    </location>
</feature>
<protein>
    <recommendedName>
        <fullName evidence="5">non-specific serine/threonine protein kinase</fullName>
        <ecNumber evidence="5">2.7.11.1</ecNumber>
    </recommendedName>
</protein>
<keyword evidence="7" id="KW-0723">Serine/threonine-protein kinase</keyword>
<gene>
    <name evidence="29" type="primary">LOC107496784</name>
</gene>
<evidence type="ECO:0000256" key="16">
    <source>
        <dbReference type="ARBA" id="ARBA00022840"/>
    </source>
</evidence>
<dbReference type="PANTHER" id="PTHR48056:SF23">
    <property type="entry name" value="PROTEIN KINASE DOMAIN-CONTAINING PROTEIN"/>
    <property type="match status" value="1"/>
</dbReference>
<evidence type="ECO:0000256" key="9">
    <source>
        <dbReference type="ARBA" id="ARBA00022614"/>
    </source>
</evidence>
<evidence type="ECO:0000256" key="13">
    <source>
        <dbReference type="ARBA" id="ARBA00022737"/>
    </source>
</evidence>
<evidence type="ECO:0000256" key="14">
    <source>
        <dbReference type="ARBA" id="ARBA00022741"/>
    </source>
</evidence>
<dbReference type="GeneID" id="107496784"/>
<dbReference type="GO" id="GO:0033612">
    <property type="term" value="F:receptor serine/threonine kinase binding"/>
    <property type="evidence" value="ECO:0007669"/>
    <property type="project" value="TreeGrafter"/>
</dbReference>
<evidence type="ECO:0000256" key="2">
    <source>
        <dbReference type="ARBA" id="ARBA00004479"/>
    </source>
</evidence>
<keyword evidence="20" id="KW-0325">Glycoprotein</keyword>
<keyword evidence="16 23" id="KW-0067">ATP-binding</keyword>
<dbReference type="PRINTS" id="PR00019">
    <property type="entry name" value="LEURICHRPT"/>
</dbReference>
<evidence type="ECO:0000256" key="22">
    <source>
        <dbReference type="ARBA" id="ARBA00048679"/>
    </source>
</evidence>
<evidence type="ECO:0000256" key="26">
    <source>
        <dbReference type="SAM" id="SignalP"/>
    </source>
</evidence>
<dbReference type="InterPro" id="IPR000719">
    <property type="entry name" value="Prot_kinase_dom"/>
</dbReference>
<name>A0A9C6T4I9_ARADU</name>
<keyword evidence="8" id="KW-0597">Phosphoprotein</keyword>
<dbReference type="FunFam" id="1.10.510.10:FF:000358">
    <property type="entry name" value="Putative leucine-rich repeat receptor-like serine/threonine-protein kinase"/>
    <property type="match status" value="2"/>
</dbReference>
<evidence type="ECO:0000256" key="20">
    <source>
        <dbReference type="ARBA" id="ARBA00023180"/>
    </source>
</evidence>
<dbReference type="Pfam" id="PF00560">
    <property type="entry name" value="LRR_1"/>
    <property type="match status" value="7"/>
</dbReference>
<dbReference type="PROSITE" id="PS50011">
    <property type="entry name" value="PROTEIN_KINASE_DOM"/>
    <property type="match status" value="2"/>
</dbReference>
<comment type="catalytic activity">
    <reaction evidence="21">
        <text>L-threonyl-[protein] + ATP = O-phospho-L-threonyl-[protein] + ADP + H(+)</text>
        <dbReference type="Rhea" id="RHEA:46608"/>
        <dbReference type="Rhea" id="RHEA-COMP:11060"/>
        <dbReference type="Rhea" id="RHEA-COMP:11605"/>
        <dbReference type="ChEBI" id="CHEBI:15378"/>
        <dbReference type="ChEBI" id="CHEBI:30013"/>
        <dbReference type="ChEBI" id="CHEBI:30616"/>
        <dbReference type="ChEBI" id="CHEBI:61977"/>
        <dbReference type="ChEBI" id="CHEBI:456216"/>
        <dbReference type="EC" id="2.7.11.1"/>
    </reaction>
</comment>
<dbReference type="KEGG" id="adu:107496784"/>
<dbReference type="Pfam" id="PF13855">
    <property type="entry name" value="LRR_8"/>
    <property type="match status" value="4"/>
</dbReference>
<dbReference type="SUPFAM" id="SSF52058">
    <property type="entry name" value="L domain-like"/>
    <property type="match status" value="3"/>
</dbReference>
<feature type="signal peptide" evidence="26">
    <location>
        <begin position="1"/>
        <end position="28"/>
    </location>
</feature>
<feature type="domain" description="Protein kinase" evidence="27">
    <location>
        <begin position="664"/>
        <end position="954"/>
    </location>
</feature>
<comment type="subcellular location">
    <subcellularLocation>
        <location evidence="1">Cell membrane</location>
        <topology evidence="1">Single-pass membrane protein</topology>
    </subcellularLocation>
    <subcellularLocation>
        <location evidence="2">Membrane</location>
        <topology evidence="2">Single-pass type I membrane protein</topology>
    </subcellularLocation>
</comment>
<keyword evidence="11 25" id="KW-0812">Transmembrane</keyword>
<dbReference type="InterPro" id="IPR013210">
    <property type="entry name" value="LRR_N_plant-typ"/>
</dbReference>
<dbReference type="PROSITE" id="PS51450">
    <property type="entry name" value="LRR"/>
    <property type="match status" value="1"/>
</dbReference>
<evidence type="ECO:0000256" key="8">
    <source>
        <dbReference type="ARBA" id="ARBA00022553"/>
    </source>
</evidence>
<dbReference type="FunFam" id="3.80.10.10:FF:002851">
    <property type="entry name" value="Uncharacterized protein"/>
    <property type="match status" value="1"/>
</dbReference>
<keyword evidence="14 23" id="KW-0547">Nucleotide-binding</keyword>
<comment type="catalytic activity">
    <reaction evidence="22">
        <text>L-seryl-[protein] + ATP = O-phospho-L-seryl-[protein] + ADP + H(+)</text>
        <dbReference type="Rhea" id="RHEA:17989"/>
        <dbReference type="Rhea" id="RHEA-COMP:9863"/>
        <dbReference type="Rhea" id="RHEA-COMP:11604"/>
        <dbReference type="ChEBI" id="CHEBI:15378"/>
        <dbReference type="ChEBI" id="CHEBI:29999"/>
        <dbReference type="ChEBI" id="CHEBI:30616"/>
        <dbReference type="ChEBI" id="CHEBI:83421"/>
        <dbReference type="ChEBI" id="CHEBI:456216"/>
        <dbReference type="EC" id="2.7.11.1"/>
    </reaction>
</comment>
<dbReference type="SUPFAM" id="SSF52047">
    <property type="entry name" value="RNI-like"/>
    <property type="match status" value="1"/>
</dbReference>
<dbReference type="Gene3D" id="1.10.510.10">
    <property type="entry name" value="Transferase(Phosphotransferase) domain 1"/>
    <property type="match status" value="2"/>
</dbReference>
<dbReference type="InterPro" id="IPR032675">
    <property type="entry name" value="LRR_dom_sf"/>
</dbReference>
<dbReference type="SUPFAM" id="SSF56112">
    <property type="entry name" value="Protein kinase-like (PK-like)"/>
    <property type="match status" value="2"/>
</dbReference>
<evidence type="ECO:0000313" key="28">
    <source>
        <dbReference type="Proteomes" id="UP000515211"/>
    </source>
</evidence>
<dbReference type="InterPro" id="IPR017441">
    <property type="entry name" value="Protein_kinase_ATP_BS"/>
</dbReference>
<evidence type="ECO:0000256" key="5">
    <source>
        <dbReference type="ARBA" id="ARBA00012513"/>
    </source>
</evidence>
<evidence type="ECO:0000313" key="29">
    <source>
        <dbReference type="RefSeq" id="XP_052107422.1"/>
    </source>
</evidence>
<evidence type="ECO:0000256" key="18">
    <source>
        <dbReference type="ARBA" id="ARBA00023136"/>
    </source>
</evidence>
<comment type="similarity">
    <text evidence="3">Belongs to the protein kinase superfamily. Ser/Thr protein kinase family.</text>
</comment>
<evidence type="ECO:0000256" key="10">
    <source>
        <dbReference type="ARBA" id="ARBA00022679"/>
    </source>
</evidence>
<dbReference type="GO" id="GO:0005524">
    <property type="term" value="F:ATP binding"/>
    <property type="evidence" value="ECO:0007669"/>
    <property type="project" value="UniProtKB-UniRule"/>
</dbReference>
<feature type="compositionally biased region" description="Polar residues" evidence="24">
    <location>
        <begin position="2113"/>
        <end position="2132"/>
    </location>
</feature>
<dbReference type="InterPro" id="IPR003591">
    <property type="entry name" value="Leu-rich_rpt_typical-subtyp"/>
</dbReference>
<evidence type="ECO:0000256" key="7">
    <source>
        <dbReference type="ARBA" id="ARBA00022527"/>
    </source>
</evidence>
<reference evidence="28" key="1">
    <citation type="journal article" date="2016" name="Nat. Genet.">
        <title>The genome sequences of Arachis duranensis and Arachis ipaensis, the diploid ancestors of cultivated peanut.</title>
        <authorList>
            <person name="Bertioli D.J."/>
            <person name="Cannon S.B."/>
            <person name="Froenicke L."/>
            <person name="Huang G."/>
            <person name="Farmer A.D."/>
            <person name="Cannon E.K."/>
            <person name="Liu X."/>
            <person name="Gao D."/>
            <person name="Clevenger J."/>
            <person name="Dash S."/>
            <person name="Ren L."/>
            <person name="Moretzsohn M.C."/>
            <person name="Shirasawa K."/>
            <person name="Huang W."/>
            <person name="Vidigal B."/>
            <person name="Abernathy B."/>
            <person name="Chu Y."/>
            <person name="Niederhuth C.E."/>
            <person name="Umale P."/>
            <person name="Araujo A.C."/>
            <person name="Kozik A."/>
            <person name="Kim K.D."/>
            <person name="Burow M.D."/>
            <person name="Varshney R.K."/>
            <person name="Wang X."/>
            <person name="Zhang X."/>
            <person name="Barkley N."/>
            <person name="Guimaraes P.M."/>
            <person name="Isobe S."/>
            <person name="Guo B."/>
            <person name="Liao B."/>
            <person name="Stalker H.T."/>
            <person name="Schmitz R.J."/>
            <person name="Scheffler B.E."/>
            <person name="Leal-Bertioli S.C."/>
            <person name="Xun X."/>
            <person name="Jackson S.A."/>
            <person name="Michelmore R."/>
            <person name="Ozias-Akins P."/>
        </authorList>
    </citation>
    <scope>NUCLEOTIDE SEQUENCE [LARGE SCALE GENOMIC DNA]</scope>
    <source>
        <strain evidence="28">cv. V14167</strain>
    </source>
</reference>
<dbReference type="GO" id="GO:0005886">
    <property type="term" value="C:plasma membrane"/>
    <property type="evidence" value="ECO:0007669"/>
    <property type="project" value="UniProtKB-SubCell"/>
</dbReference>
<dbReference type="PANTHER" id="PTHR48056">
    <property type="entry name" value="LRR RECEPTOR-LIKE SERINE/THREONINE-PROTEIN KINASE-RELATED"/>
    <property type="match status" value="1"/>
</dbReference>
<feature type="transmembrane region" description="Helical" evidence="25">
    <location>
        <begin position="1148"/>
        <end position="1169"/>
    </location>
</feature>
<dbReference type="InterPro" id="IPR001611">
    <property type="entry name" value="Leu-rich_rpt"/>
</dbReference>
<evidence type="ECO:0000256" key="24">
    <source>
        <dbReference type="SAM" id="MobiDB-lite"/>
    </source>
</evidence>
<dbReference type="SMART" id="SM00369">
    <property type="entry name" value="LRR_TYP"/>
    <property type="match status" value="12"/>
</dbReference>
<dbReference type="PROSITE" id="PS00108">
    <property type="entry name" value="PROTEIN_KINASE_ST"/>
    <property type="match status" value="2"/>
</dbReference>
<keyword evidence="6" id="KW-1003">Cell membrane</keyword>
<dbReference type="FunFam" id="3.80.10.10:FF:000383">
    <property type="entry name" value="Leucine-rich repeat receptor protein kinase EMS1"/>
    <property type="match status" value="1"/>
</dbReference>
<keyword evidence="12 26" id="KW-0732">Signal</keyword>
<feature type="binding site" evidence="23">
    <location>
        <position position="692"/>
    </location>
    <ligand>
        <name>ATP</name>
        <dbReference type="ChEBI" id="CHEBI:30616"/>
    </ligand>
</feature>
<evidence type="ECO:0000256" key="19">
    <source>
        <dbReference type="ARBA" id="ARBA00023170"/>
    </source>
</evidence>
<dbReference type="InterPro" id="IPR011009">
    <property type="entry name" value="Kinase-like_dom_sf"/>
</dbReference>
<evidence type="ECO:0000256" key="3">
    <source>
        <dbReference type="ARBA" id="ARBA00008684"/>
    </source>
</evidence>
<evidence type="ECO:0000256" key="12">
    <source>
        <dbReference type="ARBA" id="ARBA00022729"/>
    </source>
</evidence>
<feature type="domain" description="Protein kinase" evidence="27">
    <location>
        <begin position="1800"/>
        <end position="2087"/>
    </location>
</feature>
<feature type="region of interest" description="Disordered" evidence="24">
    <location>
        <begin position="2113"/>
        <end position="2137"/>
    </location>
</feature>
<dbReference type="InterPro" id="IPR050647">
    <property type="entry name" value="Plant_LRR-RLKs"/>
</dbReference>
<dbReference type="Gene3D" id="3.30.200.20">
    <property type="entry name" value="Phosphorylase Kinase, domain 1"/>
    <property type="match status" value="2"/>
</dbReference>
<keyword evidence="10" id="KW-0808">Transferase</keyword>
<dbReference type="SMART" id="SM00220">
    <property type="entry name" value="S_TKc"/>
    <property type="match status" value="2"/>
</dbReference>
<dbReference type="Gene3D" id="3.80.10.10">
    <property type="entry name" value="Ribonuclease Inhibitor"/>
    <property type="match status" value="7"/>
</dbReference>
<evidence type="ECO:0000256" key="17">
    <source>
        <dbReference type="ARBA" id="ARBA00022989"/>
    </source>
</evidence>
<accession>A0A9C6T4I9</accession>
<evidence type="ECO:0000256" key="23">
    <source>
        <dbReference type="PROSITE-ProRule" id="PRU10141"/>
    </source>
</evidence>
<keyword evidence="17 25" id="KW-1133">Transmembrane helix</keyword>
<organism evidence="28 29">
    <name type="scientific">Arachis duranensis</name>
    <name type="common">Wild peanut</name>
    <dbReference type="NCBI Taxonomy" id="130453"/>
    <lineage>
        <taxon>Eukaryota</taxon>
        <taxon>Viridiplantae</taxon>
        <taxon>Streptophyta</taxon>
        <taxon>Embryophyta</taxon>
        <taxon>Tracheophyta</taxon>
        <taxon>Spermatophyta</taxon>
        <taxon>Magnoliopsida</taxon>
        <taxon>eudicotyledons</taxon>
        <taxon>Gunneridae</taxon>
        <taxon>Pentapetalae</taxon>
        <taxon>rosids</taxon>
        <taxon>fabids</taxon>
        <taxon>Fabales</taxon>
        <taxon>Fabaceae</taxon>
        <taxon>Papilionoideae</taxon>
        <taxon>50 kb inversion clade</taxon>
        <taxon>dalbergioids sensu lato</taxon>
        <taxon>Dalbergieae</taxon>
        <taxon>Pterocarpus clade</taxon>
        <taxon>Arachis</taxon>
    </lineage>
</organism>
<keyword evidence="28" id="KW-1185">Reference proteome</keyword>
<keyword evidence="13" id="KW-0677">Repeat</keyword>
<proteinExistence type="inferred from homology"/>
<evidence type="ECO:0000259" key="27">
    <source>
        <dbReference type="PROSITE" id="PS50011"/>
    </source>
</evidence>
<evidence type="ECO:0000256" key="15">
    <source>
        <dbReference type="ARBA" id="ARBA00022777"/>
    </source>
</evidence>
<dbReference type="Proteomes" id="UP000515211">
    <property type="component" value="Chromosome 7"/>
</dbReference>
<keyword evidence="19" id="KW-0675">Receptor</keyword>
<evidence type="ECO:0000256" key="21">
    <source>
        <dbReference type="ARBA" id="ARBA00047899"/>
    </source>
</evidence>
<keyword evidence="15" id="KW-0418">Kinase</keyword>